<dbReference type="Pfam" id="PF13358">
    <property type="entry name" value="DDE_3"/>
    <property type="match status" value="1"/>
</dbReference>
<proteinExistence type="predicted"/>
<protein>
    <submittedName>
        <fullName evidence="3">Uncharacterized protein LOC136082787</fullName>
    </submittedName>
</protein>
<evidence type="ECO:0000313" key="3">
    <source>
        <dbReference type="RefSeq" id="XP_065658283.1"/>
    </source>
</evidence>
<dbReference type="RefSeq" id="XP_065658283.1">
    <property type="nucleotide sequence ID" value="XM_065802211.1"/>
</dbReference>
<accession>A0ABM4C9G6</accession>
<evidence type="ECO:0000259" key="1">
    <source>
        <dbReference type="Pfam" id="PF13358"/>
    </source>
</evidence>
<dbReference type="InterPro" id="IPR038717">
    <property type="entry name" value="Tc1-like_DDE_dom"/>
</dbReference>
<gene>
    <name evidence="3" type="primary">LOC136082787</name>
</gene>
<dbReference type="GeneID" id="136082787"/>
<sequence>MGETFTFQQENEAIHNSKLPNAWFNEKNIHLMKWRTSSPDLNPIENLWGILSRKVYENQVWSEKVCLKTYLSRRKESIIGSTEENGLVVKIWCKICARNKTKNLRETLVKGVSNKQLHILVIRLFKLNFNRKRD</sequence>
<keyword evidence="2" id="KW-1185">Reference proteome</keyword>
<dbReference type="Proteomes" id="UP001652625">
    <property type="component" value="Chromosome 07"/>
</dbReference>
<name>A0ABM4C9G6_HYDVU</name>
<feature type="domain" description="Tc1-like transposase DDE" evidence="1">
    <location>
        <begin position="11"/>
        <end position="63"/>
    </location>
</feature>
<evidence type="ECO:0000313" key="2">
    <source>
        <dbReference type="Proteomes" id="UP001652625"/>
    </source>
</evidence>
<dbReference type="Gene3D" id="3.30.420.10">
    <property type="entry name" value="Ribonuclease H-like superfamily/Ribonuclease H"/>
    <property type="match status" value="1"/>
</dbReference>
<dbReference type="InterPro" id="IPR036397">
    <property type="entry name" value="RNaseH_sf"/>
</dbReference>
<reference evidence="3" key="1">
    <citation type="submission" date="2025-08" db="UniProtKB">
        <authorList>
            <consortium name="RefSeq"/>
        </authorList>
    </citation>
    <scope>IDENTIFICATION</scope>
</reference>
<organism evidence="2 3">
    <name type="scientific">Hydra vulgaris</name>
    <name type="common">Hydra</name>
    <name type="synonym">Hydra attenuata</name>
    <dbReference type="NCBI Taxonomy" id="6087"/>
    <lineage>
        <taxon>Eukaryota</taxon>
        <taxon>Metazoa</taxon>
        <taxon>Cnidaria</taxon>
        <taxon>Hydrozoa</taxon>
        <taxon>Hydroidolina</taxon>
        <taxon>Anthoathecata</taxon>
        <taxon>Aplanulata</taxon>
        <taxon>Hydridae</taxon>
        <taxon>Hydra</taxon>
    </lineage>
</organism>